<sequence>MLLYILEKESIITSIRASFSSIRWRHFPAGLPHINLNVSDFLPPSKISSVNDTEIDEAMLAMTKAARICLAAHGRGSIMKTVSLRLCLTSNYLHDIGELVGKAIDNNKVKTVELVLPTNKVSHCDMTDMVQHANSLTCFFDSHCDMTDMVQHANSLTCFFDTFPNLLRCLTRLVLYKARFSKLEMCRLLNRCEHLQQLELNKCDTRDLFYQH</sequence>
<gene>
    <name evidence="1" type="primary">ga26686</name>
    <name evidence="1" type="ORF">PR202_ga26686</name>
</gene>
<dbReference type="SUPFAM" id="SSF52047">
    <property type="entry name" value="RNI-like"/>
    <property type="match status" value="1"/>
</dbReference>
<accession>A0AAV5DDY7</accession>
<dbReference type="EMBL" id="BQKI01000015">
    <property type="protein sequence ID" value="GJN08733.1"/>
    <property type="molecule type" value="Genomic_DNA"/>
</dbReference>
<organism evidence="1 2">
    <name type="scientific">Eleusine coracana subsp. coracana</name>
    <dbReference type="NCBI Taxonomy" id="191504"/>
    <lineage>
        <taxon>Eukaryota</taxon>
        <taxon>Viridiplantae</taxon>
        <taxon>Streptophyta</taxon>
        <taxon>Embryophyta</taxon>
        <taxon>Tracheophyta</taxon>
        <taxon>Spermatophyta</taxon>
        <taxon>Magnoliopsida</taxon>
        <taxon>Liliopsida</taxon>
        <taxon>Poales</taxon>
        <taxon>Poaceae</taxon>
        <taxon>PACMAD clade</taxon>
        <taxon>Chloridoideae</taxon>
        <taxon>Cynodonteae</taxon>
        <taxon>Eleusininae</taxon>
        <taxon>Eleusine</taxon>
    </lineage>
</organism>
<dbReference type="Proteomes" id="UP001054889">
    <property type="component" value="Unassembled WGS sequence"/>
</dbReference>
<protein>
    <submittedName>
        <fullName evidence="1">Uncharacterized protein</fullName>
    </submittedName>
</protein>
<keyword evidence="2" id="KW-1185">Reference proteome</keyword>
<dbReference type="PANTHER" id="PTHR35545">
    <property type="entry name" value="F-BOX DOMAIN-CONTAINING PROTEIN"/>
    <property type="match status" value="1"/>
</dbReference>
<name>A0AAV5DDY7_ELECO</name>
<dbReference type="AlphaFoldDB" id="A0AAV5DDY7"/>
<proteinExistence type="predicted"/>
<comment type="caution">
    <text evidence="1">The sequence shown here is derived from an EMBL/GenBank/DDBJ whole genome shotgun (WGS) entry which is preliminary data.</text>
</comment>
<evidence type="ECO:0000313" key="1">
    <source>
        <dbReference type="EMBL" id="GJN08733.1"/>
    </source>
</evidence>
<reference evidence="1" key="1">
    <citation type="journal article" date="2018" name="DNA Res.">
        <title>Multiple hybrid de novo genome assembly of finger millet, an orphan allotetraploid crop.</title>
        <authorList>
            <person name="Hatakeyama M."/>
            <person name="Aluri S."/>
            <person name="Balachadran M.T."/>
            <person name="Sivarajan S.R."/>
            <person name="Patrignani A."/>
            <person name="Gruter S."/>
            <person name="Poveda L."/>
            <person name="Shimizu-Inatsugi R."/>
            <person name="Baeten J."/>
            <person name="Francoijs K.J."/>
            <person name="Nataraja K.N."/>
            <person name="Reddy Y.A.N."/>
            <person name="Phadnis S."/>
            <person name="Ravikumar R.L."/>
            <person name="Schlapbach R."/>
            <person name="Sreeman S.M."/>
            <person name="Shimizu K.K."/>
        </authorList>
    </citation>
    <scope>NUCLEOTIDE SEQUENCE</scope>
</reference>
<dbReference type="PANTHER" id="PTHR35545:SF28">
    <property type="entry name" value="OS07G0645701 PROTEIN"/>
    <property type="match status" value="1"/>
</dbReference>
<evidence type="ECO:0000313" key="2">
    <source>
        <dbReference type="Proteomes" id="UP001054889"/>
    </source>
</evidence>
<reference evidence="1" key="2">
    <citation type="submission" date="2021-12" db="EMBL/GenBank/DDBJ databases">
        <title>Resequencing data analysis of finger millet.</title>
        <authorList>
            <person name="Hatakeyama M."/>
            <person name="Aluri S."/>
            <person name="Balachadran M.T."/>
            <person name="Sivarajan S.R."/>
            <person name="Poveda L."/>
            <person name="Shimizu-Inatsugi R."/>
            <person name="Schlapbach R."/>
            <person name="Sreeman S.M."/>
            <person name="Shimizu K.K."/>
        </authorList>
    </citation>
    <scope>NUCLEOTIDE SEQUENCE</scope>
</reference>